<feature type="domain" description="Amine oxidase" evidence="1">
    <location>
        <begin position="17"/>
        <end position="408"/>
    </location>
</feature>
<proteinExistence type="predicted"/>
<reference evidence="2" key="1">
    <citation type="journal article" date="2023" name="Int. J. Syst. Evol. Microbiol.">
        <title>Streptomyces meridianus sp. nov. isolated from brackish water of the Tagus estuary in Alcochete, Portugal.</title>
        <authorList>
            <person name="Santos J.D.N."/>
            <person name="Klimek D."/>
            <person name="Calusinska M."/>
            <person name="Lobo Da Cunha A."/>
            <person name="Catita J."/>
            <person name="Goncalves H."/>
            <person name="Gonzalez I."/>
            <person name="Reyes F."/>
            <person name="Lage O.M."/>
        </authorList>
    </citation>
    <scope>NUCLEOTIDE SEQUENCE</scope>
    <source>
        <strain evidence="2">MTZ3.1</strain>
    </source>
</reference>
<evidence type="ECO:0000313" key="3">
    <source>
        <dbReference type="Proteomes" id="UP001167160"/>
    </source>
</evidence>
<evidence type="ECO:0000259" key="1">
    <source>
        <dbReference type="Pfam" id="PF01593"/>
    </source>
</evidence>
<dbReference type="EMBL" id="JAMQGM010000043">
    <property type="protein sequence ID" value="MCM2579541.1"/>
    <property type="molecule type" value="Genomic_DNA"/>
</dbReference>
<dbReference type="InterPro" id="IPR002937">
    <property type="entry name" value="Amino_oxidase"/>
</dbReference>
<dbReference type="Gene3D" id="3.50.50.60">
    <property type="entry name" value="FAD/NAD(P)-binding domain"/>
    <property type="match status" value="1"/>
</dbReference>
<accession>A0ABT0XAI5</accession>
<comment type="caution">
    <text evidence="2">The sequence shown here is derived from an EMBL/GenBank/DDBJ whole genome shotgun (WGS) entry which is preliminary data.</text>
</comment>
<evidence type="ECO:0000313" key="2">
    <source>
        <dbReference type="EMBL" id="MCM2579541.1"/>
    </source>
</evidence>
<protein>
    <submittedName>
        <fullName evidence="2">FAD-dependent oxidoreductase</fullName>
    </submittedName>
</protein>
<dbReference type="PROSITE" id="PS51257">
    <property type="entry name" value="PROKAR_LIPOPROTEIN"/>
    <property type="match status" value="1"/>
</dbReference>
<dbReference type="RefSeq" id="WP_251417477.1">
    <property type="nucleotide sequence ID" value="NZ_JAMQGM010000043.1"/>
</dbReference>
<organism evidence="2 3">
    <name type="scientific">Streptomyces meridianus</name>
    <dbReference type="NCBI Taxonomy" id="2938945"/>
    <lineage>
        <taxon>Bacteria</taxon>
        <taxon>Bacillati</taxon>
        <taxon>Actinomycetota</taxon>
        <taxon>Actinomycetes</taxon>
        <taxon>Kitasatosporales</taxon>
        <taxon>Streptomycetaceae</taxon>
        <taxon>Streptomyces</taxon>
    </lineage>
</organism>
<name>A0ABT0XAI5_9ACTN</name>
<sequence length="413" mass="43344">MRGTPGSCDVLVVGAGLAGLACALDLTRAGLRVNVLEASDGVGGRMRTDRRKGFLLDRGFQVFNTAYPQVKRRLSLRDLRLRPFTPGILLHREGRRLLVADPTRRPGAAAGLLPGRLLTGRDAAALGLLTARDMLGPVAALKRRPDRTTRTDLAAAGVSEAAIDALLRPFLSGVFLEDELETSARFFHLVWRSMARGTLCLPADGIGAVPAQLAAGLPPGTVSLESPVRAVDDGTAVLEDGGERTARAVVVATDQRTAANLLPGLTVPAPRTVTTYYHATDGPPLGEPTLLVDSRRRFLNSCVPSQVAPSYAPVNRSLVSTSVLGPDAPGREGEVRGHLGDAYGTGTGSWELIGTYTVEGALPAMTPPWPLSRTTRFAPGRYVCGDHRATGSVQGALASGTRAAREVMAGLGG</sequence>
<dbReference type="PANTHER" id="PTHR42841">
    <property type="entry name" value="AMINE OXIDASE"/>
    <property type="match status" value="1"/>
</dbReference>
<gene>
    <name evidence="2" type="ORF">M1E25_19680</name>
</gene>
<dbReference type="Proteomes" id="UP001167160">
    <property type="component" value="Unassembled WGS sequence"/>
</dbReference>
<keyword evidence="3" id="KW-1185">Reference proteome</keyword>
<dbReference type="SUPFAM" id="SSF51905">
    <property type="entry name" value="FAD/NAD(P)-binding domain"/>
    <property type="match status" value="1"/>
</dbReference>
<dbReference type="InterPro" id="IPR036188">
    <property type="entry name" value="FAD/NAD-bd_sf"/>
</dbReference>
<dbReference type="Pfam" id="PF01593">
    <property type="entry name" value="Amino_oxidase"/>
    <property type="match status" value="1"/>
</dbReference>